<keyword evidence="5" id="KW-0004">4Fe-4S</keyword>
<dbReference type="FunFam" id="1.10.340.30:FF:000010">
    <property type="entry name" value="Adenine DNA glycosylase"/>
    <property type="match status" value="1"/>
</dbReference>
<evidence type="ECO:0000256" key="13">
    <source>
        <dbReference type="ARBA" id="ARBA00023295"/>
    </source>
</evidence>
<dbReference type="SUPFAM" id="SSF55811">
    <property type="entry name" value="Nudix"/>
    <property type="match status" value="1"/>
</dbReference>
<dbReference type="Proteomes" id="UP000031449">
    <property type="component" value="Chromosome"/>
</dbReference>
<dbReference type="InterPro" id="IPR011257">
    <property type="entry name" value="DNA_glycosylase"/>
</dbReference>
<dbReference type="GO" id="GO:0035485">
    <property type="term" value="F:adenine/guanine mispair binding"/>
    <property type="evidence" value="ECO:0007669"/>
    <property type="project" value="TreeGrafter"/>
</dbReference>
<keyword evidence="11" id="KW-0238">DNA-binding</keyword>
<dbReference type="EMBL" id="CP009416">
    <property type="protein sequence ID" value="AJD90576.1"/>
    <property type="molecule type" value="Genomic_DNA"/>
</dbReference>
<evidence type="ECO:0000256" key="10">
    <source>
        <dbReference type="ARBA" id="ARBA00023014"/>
    </source>
</evidence>
<dbReference type="SMART" id="SM00478">
    <property type="entry name" value="ENDO3c"/>
    <property type="match status" value="1"/>
</dbReference>
<dbReference type="SMART" id="SM00525">
    <property type="entry name" value="FES"/>
    <property type="match status" value="1"/>
</dbReference>
<dbReference type="InterPro" id="IPR015797">
    <property type="entry name" value="NUDIX_hydrolase-like_dom_sf"/>
</dbReference>
<dbReference type="GO" id="GO:0006298">
    <property type="term" value="P:mismatch repair"/>
    <property type="evidence" value="ECO:0007669"/>
    <property type="project" value="TreeGrafter"/>
</dbReference>
<dbReference type="GO" id="GO:0046872">
    <property type="term" value="F:metal ion binding"/>
    <property type="evidence" value="ECO:0007669"/>
    <property type="project" value="UniProtKB-UniRule"/>
</dbReference>
<name>A0A0B5AKK9_9BACL</name>
<evidence type="ECO:0000256" key="15">
    <source>
        <dbReference type="RuleBase" id="RU365096"/>
    </source>
</evidence>
<dbReference type="EC" id="3.2.2.31" evidence="3 15"/>
<organism evidence="17 18">
    <name type="scientific">Jeotgalibacillus malaysiensis</name>
    <dbReference type="NCBI Taxonomy" id="1508404"/>
    <lineage>
        <taxon>Bacteria</taxon>
        <taxon>Bacillati</taxon>
        <taxon>Bacillota</taxon>
        <taxon>Bacilli</taxon>
        <taxon>Bacillales</taxon>
        <taxon>Caryophanaceae</taxon>
        <taxon>Jeotgalibacillus</taxon>
    </lineage>
</organism>
<dbReference type="GO" id="GO:0000701">
    <property type="term" value="F:purine-specific mismatch base pair DNA N-glycosylase activity"/>
    <property type="evidence" value="ECO:0007669"/>
    <property type="project" value="UniProtKB-EC"/>
</dbReference>
<evidence type="ECO:0000256" key="6">
    <source>
        <dbReference type="ARBA" id="ARBA00022723"/>
    </source>
</evidence>
<dbReference type="GO" id="GO:0051539">
    <property type="term" value="F:4 iron, 4 sulfur cluster binding"/>
    <property type="evidence" value="ECO:0007669"/>
    <property type="project" value="UniProtKB-UniRule"/>
</dbReference>
<dbReference type="GO" id="GO:0032357">
    <property type="term" value="F:oxidized purine DNA binding"/>
    <property type="evidence" value="ECO:0007669"/>
    <property type="project" value="TreeGrafter"/>
</dbReference>
<dbReference type="KEGG" id="jeo:JMA_12590"/>
<dbReference type="GO" id="GO:0006284">
    <property type="term" value="P:base-excision repair"/>
    <property type="evidence" value="ECO:0007669"/>
    <property type="project" value="UniProtKB-UniRule"/>
</dbReference>
<evidence type="ECO:0000259" key="16">
    <source>
        <dbReference type="SMART" id="SM00478"/>
    </source>
</evidence>
<evidence type="ECO:0000256" key="2">
    <source>
        <dbReference type="ARBA" id="ARBA00008343"/>
    </source>
</evidence>
<dbReference type="FunFam" id="1.10.1670.10:FF:000002">
    <property type="entry name" value="Adenine DNA glycosylase"/>
    <property type="match status" value="1"/>
</dbReference>
<evidence type="ECO:0000256" key="7">
    <source>
        <dbReference type="ARBA" id="ARBA00022763"/>
    </source>
</evidence>
<dbReference type="OrthoDB" id="9802365at2"/>
<dbReference type="AlphaFoldDB" id="A0A0B5AKK9"/>
<dbReference type="InterPro" id="IPR000445">
    <property type="entry name" value="HhH_motif"/>
</dbReference>
<dbReference type="Gene3D" id="1.10.1670.10">
    <property type="entry name" value="Helix-hairpin-Helix base-excision DNA repair enzymes (C-terminal)"/>
    <property type="match status" value="1"/>
</dbReference>
<dbReference type="SUPFAM" id="SSF48150">
    <property type="entry name" value="DNA-glycosylase"/>
    <property type="match status" value="1"/>
</dbReference>
<proteinExistence type="inferred from homology"/>
<evidence type="ECO:0000256" key="9">
    <source>
        <dbReference type="ARBA" id="ARBA00023004"/>
    </source>
</evidence>
<dbReference type="Gene3D" id="1.10.340.30">
    <property type="entry name" value="Hypothetical protein, domain 2"/>
    <property type="match status" value="1"/>
</dbReference>
<evidence type="ECO:0000256" key="5">
    <source>
        <dbReference type="ARBA" id="ARBA00022485"/>
    </source>
</evidence>
<accession>A0A0B5AKK9</accession>
<dbReference type="InterPro" id="IPR003265">
    <property type="entry name" value="HhH-GPD_domain"/>
</dbReference>
<dbReference type="InterPro" id="IPR003651">
    <property type="entry name" value="Endonuclease3_FeS-loop_motif"/>
</dbReference>
<comment type="similarity">
    <text evidence="2 15">Belongs to the Nth/MutY family.</text>
</comment>
<dbReference type="InterPro" id="IPR029119">
    <property type="entry name" value="MutY_C"/>
</dbReference>
<evidence type="ECO:0000256" key="4">
    <source>
        <dbReference type="ARBA" id="ARBA00022023"/>
    </source>
</evidence>
<keyword evidence="13 15" id="KW-0326">Glycosidase</keyword>
<protein>
    <recommendedName>
        <fullName evidence="4 15">Adenine DNA glycosylase</fullName>
        <ecNumber evidence="3 15">3.2.2.31</ecNumber>
    </recommendedName>
</protein>
<keyword evidence="8" id="KW-0378">Hydrolase</keyword>
<dbReference type="Pfam" id="PF00633">
    <property type="entry name" value="HHH"/>
    <property type="match status" value="1"/>
</dbReference>
<comment type="catalytic activity">
    <reaction evidence="1 15">
        <text>Hydrolyzes free adenine bases from 7,8-dihydro-8-oxoguanine:adenine mismatched double-stranded DNA, leaving an apurinic site.</text>
        <dbReference type="EC" id="3.2.2.31"/>
    </reaction>
</comment>
<dbReference type="PANTHER" id="PTHR42944">
    <property type="entry name" value="ADENINE DNA GLYCOSYLASE"/>
    <property type="match status" value="1"/>
</dbReference>
<evidence type="ECO:0000256" key="1">
    <source>
        <dbReference type="ARBA" id="ARBA00000843"/>
    </source>
</evidence>
<evidence type="ECO:0000313" key="18">
    <source>
        <dbReference type="Proteomes" id="UP000031449"/>
    </source>
</evidence>
<keyword evidence="17" id="KW-0456">Lyase</keyword>
<comment type="function">
    <text evidence="14">Base excision repair (BER) glycosylase that initiates repair of A:oxoG to C:G by removing the inappropriately paired adenine base from the DNA backbone, generating an abasic site product. 8-oxoguanine (oxoG) is a genotoxic DNA lesion resulting from oxidation of guanine; this residue is misread by replicative DNA polymerases, that insert adenine instead of cytosine opposite the oxidized damaged base. Shows a powerful dicrimination of A versus C, since it does not cleave cytosine in oxoG:C pairs. May also be able to remove adenine from A:G mispairs, although this activity may not be physiologically relevant.</text>
</comment>
<dbReference type="InterPro" id="IPR044298">
    <property type="entry name" value="MIG/MutY"/>
</dbReference>
<dbReference type="Gene3D" id="3.90.79.10">
    <property type="entry name" value="Nucleoside Triphosphate Pyrophosphohydrolase"/>
    <property type="match status" value="1"/>
</dbReference>
<dbReference type="Pfam" id="PF14815">
    <property type="entry name" value="NUDIX_4"/>
    <property type="match status" value="1"/>
</dbReference>
<dbReference type="CDD" id="cd03431">
    <property type="entry name" value="NUDIX_DNA_Glycosylase_C-MutY"/>
    <property type="match status" value="1"/>
</dbReference>
<dbReference type="CDD" id="cd00056">
    <property type="entry name" value="ENDO3c"/>
    <property type="match status" value="1"/>
</dbReference>
<keyword evidence="12" id="KW-0234">DNA repair</keyword>
<evidence type="ECO:0000313" key="17">
    <source>
        <dbReference type="EMBL" id="AJD90576.1"/>
    </source>
</evidence>
<evidence type="ECO:0000256" key="11">
    <source>
        <dbReference type="ARBA" id="ARBA00023125"/>
    </source>
</evidence>
<reference evidence="17 18" key="1">
    <citation type="submission" date="2014-08" db="EMBL/GenBank/DDBJ databases">
        <title>Complete genome of a marine bacteria Jeotgalibacillus malaysiensis.</title>
        <authorList>
            <person name="Yaakop A.S."/>
            <person name="Chan K.-G."/>
            <person name="Goh K.M."/>
        </authorList>
    </citation>
    <scope>NUCLEOTIDE SEQUENCE [LARGE SCALE GENOMIC DNA]</scope>
    <source>
        <strain evidence="17 18">D5</strain>
    </source>
</reference>
<dbReference type="HOGENOM" id="CLU_012862_0_0_9"/>
<dbReference type="GO" id="GO:0034039">
    <property type="term" value="F:8-oxo-7,8-dihydroguanine DNA N-glycosylase activity"/>
    <property type="evidence" value="ECO:0007669"/>
    <property type="project" value="TreeGrafter"/>
</dbReference>
<keyword evidence="9 15" id="KW-0408">Iron</keyword>
<dbReference type="InterPro" id="IPR005760">
    <property type="entry name" value="A/G_AdeGlyc_MutY"/>
</dbReference>
<dbReference type="NCBIfam" id="TIGR01084">
    <property type="entry name" value="mutY"/>
    <property type="match status" value="1"/>
</dbReference>
<dbReference type="Pfam" id="PF00730">
    <property type="entry name" value="HhH-GPD"/>
    <property type="match status" value="1"/>
</dbReference>
<evidence type="ECO:0000256" key="14">
    <source>
        <dbReference type="ARBA" id="ARBA00058550"/>
    </source>
</evidence>
<dbReference type="BioCyc" id="JESP1508404:G14D9-10494-MONOMER"/>
<sequence length="365" mass="41480">MNEELEKRIKKVNAKKFGDDLVGWFEQEMRDLPWRENQDPYRVWVSEIMLQQTRVDTVIPYYNRFMEQFPTVEALANAPEDQVLKAWEGLGYYSRARNLQAAVREVHETYNGIVPDSPKEIFALKGVGPYTAGAILSIAYGKPEPAVDGNVMRVMSRILSIWDDIAKPASRKVFEAAVRELIYRENPSYFNQALMELGAIVCTPTSPSCFLCPVQSHCAAFAEGSQQELPVKSKKKAAKTVELLTVIAENNKGEVLVTQRPEQGLLANMWEFPSFEKNGTDISSQMSEFLLSDYQVEAVITDEEWLAQDHIFTHLIWKMQVGRAKVSMADTALPEKTLWVSKDKIEKLAMPVSHRKIANRWSALT</sequence>
<keyword evidence="18" id="KW-1185">Reference proteome</keyword>
<keyword evidence="7 15" id="KW-0227">DNA damage</keyword>
<keyword evidence="10" id="KW-0411">Iron-sulfur</keyword>
<dbReference type="InterPro" id="IPR023170">
    <property type="entry name" value="HhH_base_excis_C"/>
</dbReference>
<gene>
    <name evidence="17" type="ORF">JMA_12590</name>
</gene>
<evidence type="ECO:0000256" key="8">
    <source>
        <dbReference type="ARBA" id="ARBA00022801"/>
    </source>
</evidence>
<dbReference type="PANTHER" id="PTHR42944:SF1">
    <property type="entry name" value="ADENINE DNA GLYCOSYLASE"/>
    <property type="match status" value="1"/>
</dbReference>
<feature type="domain" description="HhH-GPD" evidence="16">
    <location>
        <begin position="49"/>
        <end position="200"/>
    </location>
</feature>
<comment type="function">
    <text evidence="15">Adenine glycosylase active on G-A mispairs.</text>
</comment>
<evidence type="ECO:0000256" key="3">
    <source>
        <dbReference type="ARBA" id="ARBA00012045"/>
    </source>
</evidence>
<dbReference type="GO" id="GO:0016829">
    <property type="term" value="F:lyase activity"/>
    <property type="evidence" value="ECO:0007669"/>
    <property type="project" value="UniProtKB-KW"/>
</dbReference>
<evidence type="ECO:0000256" key="12">
    <source>
        <dbReference type="ARBA" id="ARBA00023204"/>
    </source>
</evidence>
<dbReference type="STRING" id="1508404.JMA_12590"/>
<keyword evidence="6" id="KW-0479">Metal-binding</keyword>
<comment type="cofactor">
    <cofactor evidence="15">
        <name>[4Fe-4S] cluster</name>
        <dbReference type="ChEBI" id="CHEBI:49883"/>
    </cofactor>
    <text evidence="15">Binds 1 [4Fe-4S] cluster.</text>
</comment>